<dbReference type="OrthoDB" id="116480at2"/>
<dbReference type="InterPro" id="IPR010539">
    <property type="entry name" value="BaxI_1-like"/>
</dbReference>
<feature type="transmembrane region" description="Helical" evidence="1">
    <location>
        <begin position="117"/>
        <end position="140"/>
    </location>
</feature>
<organism evidence="2 3">
    <name type="scientific">Ancylomarina longa</name>
    <dbReference type="NCBI Taxonomy" id="2487017"/>
    <lineage>
        <taxon>Bacteria</taxon>
        <taxon>Pseudomonadati</taxon>
        <taxon>Bacteroidota</taxon>
        <taxon>Bacteroidia</taxon>
        <taxon>Marinilabiliales</taxon>
        <taxon>Marinifilaceae</taxon>
        <taxon>Ancylomarina</taxon>
    </lineage>
</organism>
<feature type="transmembrane region" description="Helical" evidence="1">
    <location>
        <begin position="37"/>
        <end position="56"/>
    </location>
</feature>
<dbReference type="EMBL" id="RJJX01000003">
    <property type="protein sequence ID" value="RUT79357.1"/>
    <property type="molecule type" value="Genomic_DNA"/>
</dbReference>
<keyword evidence="1" id="KW-1133">Transmembrane helix</keyword>
<dbReference type="AlphaFoldDB" id="A0A434AXS5"/>
<feature type="transmembrane region" description="Helical" evidence="1">
    <location>
        <begin position="224"/>
        <end position="241"/>
    </location>
</feature>
<reference evidence="2 3" key="1">
    <citation type="submission" date="2018-11" db="EMBL/GenBank/DDBJ databases">
        <title>Parancylomarina longa gen. nov., sp. nov., isolated from sediments of southern Okinawa.</title>
        <authorList>
            <person name="Fu T."/>
        </authorList>
    </citation>
    <scope>NUCLEOTIDE SEQUENCE [LARGE SCALE GENOMIC DNA]</scope>
    <source>
        <strain evidence="2 3">T3-2 S1-C</strain>
    </source>
</reference>
<evidence type="ECO:0000256" key="1">
    <source>
        <dbReference type="SAM" id="Phobius"/>
    </source>
</evidence>
<sequence length="254" mass="27632">MQLTKSSNPVLNEKVFDTSRLGSYEESMTVNGTVNKIGLLLFFLVAAASYTWGLFYDSSIPGQMNPAIMPWLIGGAIGGLVLALVTTFKPVWSPYTAPLYALCEGLMLGGLSAMMNAYYPGIVMQAVGLTFATLFAMLFAYKTGMIKVTQKFKAGVVAATGGIFVFYMLNWILGMFGVGFDFMNGSGMMSIGISLFIVVIAALNLVLDFDFIEKGAQSGAAKYMEWYAAFGLMVTLVWLYVELLRLLSKLASRN</sequence>
<dbReference type="PANTHER" id="PTHR41282">
    <property type="entry name" value="CONSERVED TRANSMEMBRANE PROTEIN-RELATED"/>
    <property type="match status" value="1"/>
</dbReference>
<feature type="transmembrane region" description="Helical" evidence="1">
    <location>
        <begin position="68"/>
        <end position="88"/>
    </location>
</feature>
<keyword evidence="1" id="KW-0472">Membrane</keyword>
<dbReference type="Pfam" id="PF12811">
    <property type="entry name" value="BaxI_1"/>
    <property type="match status" value="1"/>
</dbReference>
<feature type="transmembrane region" description="Helical" evidence="1">
    <location>
        <begin position="152"/>
        <end position="173"/>
    </location>
</feature>
<dbReference type="PIRSF" id="PIRSF009160">
    <property type="entry name" value="UCP009160"/>
    <property type="match status" value="1"/>
</dbReference>
<proteinExistence type="predicted"/>
<protein>
    <submittedName>
        <fullName evidence="2">Bax inhibitor-1/YccA family protein</fullName>
    </submittedName>
</protein>
<dbReference type="Proteomes" id="UP000282985">
    <property type="component" value="Unassembled WGS sequence"/>
</dbReference>
<accession>A0A434AXS5</accession>
<evidence type="ECO:0000313" key="2">
    <source>
        <dbReference type="EMBL" id="RUT79357.1"/>
    </source>
</evidence>
<feature type="transmembrane region" description="Helical" evidence="1">
    <location>
        <begin position="193"/>
        <end position="212"/>
    </location>
</feature>
<evidence type="ECO:0000313" key="3">
    <source>
        <dbReference type="Proteomes" id="UP000282985"/>
    </source>
</evidence>
<dbReference type="PANTHER" id="PTHR41282:SF1">
    <property type="entry name" value="CONSERVED TRANSMEMBRANE PROTEIN-RELATED"/>
    <property type="match status" value="1"/>
</dbReference>
<comment type="caution">
    <text evidence="2">The sequence shown here is derived from an EMBL/GenBank/DDBJ whole genome shotgun (WGS) entry which is preliminary data.</text>
</comment>
<keyword evidence="1" id="KW-0812">Transmembrane</keyword>
<dbReference type="RefSeq" id="WP_127342648.1">
    <property type="nucleotide sequence ID" value="NZ_RJJX01000003.1"/>
</dbReference>
<name>A0A434AXS5_9BACT</name>
<keyword evidence="3" id="KW-1185">Reference proteome</keyword>
<gene>
    <name evidence="2" type="ORF">DLK05_03810</name>
</gene>